<name>L8PH34_STRVR</name>
<dbReference type="InterPro" id="IPR016032">
    <property type="entry name" value="Sig_transdc_resp-reg_C-effctor"/>
</dbReference>
<dbReference type="InterPro" id="IPR011990">
    <property type="entry name" value="TPR-like_helical_dom_sf"/>
</dbReference>
<dbReference type="InterPro" id="IPR019734">
    <property type="entry name" value="TPR_rpt"/>
</dbReference>
<keyword evidence="5" id="KW-0804">Transcription</keyword>
<proteinExistence type="inferred from homology"/>
<evidence type="ECO:0000256" key="3">
    <source>
        <dbReference type="ARBA" id="ARBA00023015"/>
    </source>
</evidence>
<keyword evidence="3" id="KW-0805">Transcription regulation</keyword>
<evidence type="ECO:0000256" key="4">
    <source>
        <dbReference type="ARBA" id="ARBA00023125"/>
    </source>
</evidence>
<comment type="caution">
    <text evidence="9">The sequence shown here is derived from an EMBL/GenBank/DDBJ whole genome shotgun (WGS) entry which is preliminary data.</text>
</comment>
<dbReference type="PANTHER" id="PTHR35807">
    <property type="entry name" value="TRANSCRIPTIONAL REGULATOR REDD-RELATED"/>
    <property type="match status" value="1"/>
</dbReference>
<dbReference type="SMART" id="SM01043">
    <property type="entry name" value="BTAD"/>
    <property type="match status" value="1"/>
</dbReference>
<dbReference type="Proteomes" id="UP000011205">
    <property type="component" value="Unassembled WGS sequence"/>
</dbReference>
<gene>
    <name evidence="9" type="ORF">STVIR_3342</name>
</gene>
<dbReference type="PROSITE" id="PS51755">
    <property type="entry name" value="OMPR_PHOB"/>
    <property type="match status" value="1"/>
</dbReference>
<protein>
    <submittedName>
        <fullName evidence="9">Putative transcriptional regulator, SARP family</fullName>
    </submittedName>
</protein>
<dbReference type="InterPro" id="IPR036388">
    <property type="entry name" value="WH-like_DNA-bd_sf"/>
</dbReference>
<dbReference type="AlphaFoldDB" id="L8PH34"/>
<dbReference type="SUPFAM" id="SSF52540">
    <property type="entry name" value="P-loop containing nucleoside triphosphate hydrolases"/>
    <property type="match status" value="1"/>
</dbReference>
<dbReference type="InterPro" id="IPR041617">
    <property type="entry name" value="TPR_MalT"/>
</dbReference>
<dbReference type="Pfam" id="PF13424">
    <property type="entry name" value="TPR_12"/>
    <property type="match status" value="1"/>
</dbReference>
<evidence type="ECO:0000256" key="7">
    <source>
        <dbReference type="SAM" id="MobiDB-lite"/>
    </source>
</evidence>
<dbReference type="RefSeq" id="WP_003998680.1">
    <property type="nucleotide sequence ID" value="NZ_AMLP01000104.1"/>
</dbReference>
<organism evidence="9 10">
    <name type="scientific">Streptomyces viridochromogenes Tue57</name>
    <dbReference type="NCBI Taxonomy" id="1160705"/>
    <lineage>
        <taxon>Bacteria</taxon>
        <taxon>Bacillati</taxon>
        <taxon>Actinomycetota</taxon>
        <taxon>Actinomycetes</taxon>
        <taxon>Kitasatosporales</taxon>
        <taxon>Streptomycetaceae</taxon>
        <taxon>Streptomyces</taxon>
    </lineage>
</organism>
<dbReference type="InterPro" id="IPR051677">
    <property type="entry name" value="AfsR-DnrI-RedD_regulator"/>
</dbReference>
<dbReference type="PATRIC" id="fig|1160705.3.peg.3313"/>
<dbReference type="GO" id="GO:0006355">
    <property type="term" value="P:regulation of DNA-templated transcription"/>
    <property type="evidence" value="ECO:0007669"/>
    <property type="project" value="InterPro"/>
</dbReference>
<dbReference type="CDD" id="cd15831">
    <property type="entry name" value="BTAD"/>
    <property type="match status" value="1"/>
</dbReference>
<keyword evidence="2" id="KW-0902">Two-component regulatory system</keyword>
<dbReference type="Pfam" id="PF00931">
    <property type="entry name" value="NB-ARC"/>
    <property type="match status" value="1"/>
</dbReference>
<dbReference type="SMART" id="SM00028">
    <property type="entry name" value="TPR"/>
    <property type="match status" value="5"/>
</dbReference>
<dbReference type="InterPro" id="IPR027417">
    <property type="entry name" value="P-loop_NTPase"/>
</dbReference>
<evidence type="ECO:0000259" key="8">
    <source>
        <dbReference type="PROSITE" id="PS51755"/>
    </source>
</evidence>
<dbReference type="Gene3D" id="1.25.40.10">
    <property type="entry name" value="Tetratricopeptide repeat domain"/>
    <property type="match status" value="3"/>
</dbReference>
<dbReference type="Pfam" id="PF00486">
    <property type="entry name" value="Trans_reg_C"/>
    <property type="match status" value="1"/>
</dbReference>
<feature type="domain" description="OmpR/PhoB-type" evidence="8">
    <location>
        <begin position="1"/>
        <end position="91"/>
    </location>
</feature>
<keyword evidence="4 6" id="KW-0238">DNA-binding</keyword>
<dbReference type="SMART" id="SM00862">
    <property type="entry name" value="Trans_reg_C"/>
    <property type="match status" value="1"/>
</dbReference>
<dbReference type="SUPFAM" id="SSF48452">
    <property type="entry name" value="TPR-like"/>
    <property type="match status" value="3"/>
</dbReference>
<feature type="DNA-binding region" description="OmpR/PhoB-type" evidence="6">
    <location>
        <begin position="1"/>
        <end position="91"/>
    </location>
</feature>
<dbReference type="GO" id="GO:0003677">
    <property type="term" value="F:DNA binding"/>
    <property type="evidence" value="ECO:0007669"/>
    <property type="project" value="UniProtKB-UniRule"/>
</dbReference>
<evidence type="ECO:0000256" key="6">
    <source>
        <dbReference type="PROSITE-ProRule" id="PRU01091"/>
    </source>
</evidence>
<dbReference type="EMBL" id="AMLP01000104">
    <property type="protein sequence ID" value="ELS55705.1"/>
    <property type="molecule type" value="Genomic_DNA"/>
</dbReference>
<evidence type="ECO:0000313" key="10">
    <source>
        <dbReference type="Proteomes" id="UP000011205"/>
    </source>
</evidence>
<dbReference type="GO" id="GO:0000160">
    <property type="term" value="P:phosphorelay signal transduction system"/>
    <property type="evidence" value="ECO:0007669"/>
    <property type="project" value="UniProtKB-KW"/>
</dbReference>
<dbReference type="PANTHER" id="PTHR35807:SF1">
    <property type="entry name" value="TRANSCRIPTIONAL REGULATOR REDD"/>
    <property type="match status" value="1"/>
</dbReference>
<dbReference type="InterPro" id="IPR001867">
    <property type="entry name" value="OmpR/PhoB-type_DNA-bd"/>
</dbReference>
<feature type="region of interest" description="Disordered" evidence="7">
    <location>
        <begin position="1035"/>
        <end position="1055"/>
    </location>
</feature>
<reference evidence="9 10" key="1">
    <citation type="journal article" date="2013" name="Genome Announc.">
        <title>Draft Genome Sequence of Streptomyces viridochromogenes Strain Tu57, Producer of Avilamycin.</title>
        <authorList>
            <person name="Gruning B.A."/>
            <person name="Erxleben A."/>
            <person name="Hahnlein A."/>
            <person name="Gunther S."/>
        </authorList>
    </citation>
    <scope>NUCLEOTIDE SEQUENCE [LARGE SCALE GENOMIC DNA]</scope>
    <source>
        <strain evidence="9 10">Tue57</strain>
    </source>
</reference>
<dbReference type="GO" id="GO:0043531">
    <property type="term" value="F:ADP binding"/>
    <property type="evidence" value="ECO:0007669"/>
    <property type="project" value="InterPro"/>
</dbReference>
<dbReference type="Gene3D" id="1.10.10.10">
    <property type="entry name" value="Winged helix-like DNA-binding domain superfamily/Winged helix DNA-binding domain"/>
    <property type="match status" value="1"/>
</dbReference>
<dbReference type="PRINTS" id="PR00364">
    <property type="entry name" value="DISEASERSIST"/>
</dbReference>
<dbReference type="Pfam" id="PF17874">
    <property type="entry name" value="TPR_MalT"/>
    <property type="match status" value="1"/>
</dbReference>
<accession>L8PH34</accession>
<evidence type="ECO:0000256" key="5">
    <source>
        <dbReference type="ARBA" id="ARBA00023163"/>
    </source>
</evidence>
<dbReference type="InterPro" id="IPR002182">
    <property type="entry name" value="NB-ARC"/>
</dbReference>
<dbReference type="Gene3D" id="3.40.50.300">
    <property type="entry name" value="P-loop containing nucleotide triphosphate hydrolases"/>
    <property type="match status" value="1"/>
</dbReference>
<comment type="similarity">
    <text evidence="1">Belongs to the AfsR/DnrI/RedD regulatory family.</text>
</comment>
<evidence type="ECO:0000313" key="9">
    <source>
        <dbReference type="EMBL" id="ELS55705.1"/>
    </source>
</evidence>
<evidence type="ECO:0000256" key="1">
    <source>
        <dbReference type="ARBA" id="ARBA00005820"/>
    </source>
</evidence>
<dbReference type="InterPro" id="IPR005158">
    <property type="entry name" value="BTAD"/>
</dbReference>
<evidence type="ECO:0000256" key="2">
    <source>
        <dbReference type="ARBA" id="ARBA00023012"/>
    </source>
</evidence>
<sequence length="1055" mass="113328">MDFRLLGGIEAHGDAGPLDLGTARQQTVLAALLVDVNRTVTLGQLADRVWGDDPPRRAKETLYSYLSRLRRVLPREAVTLARGRGGYALTVDELAVDVHRFRHLLAQAGRAADDESAVALFRQALALWRGEPFAGVETPWFDAARDALGKERLAAELDCTDRQLRLGEHAALLTPLAERSAAHPLDERLAAQYMLALYRCGRQADALAHHRHIRATLAEELGIDPGQELRRLHQAILSGDAELSAPPARATATTTTTVTAVTAVTDVAVGPEKPGAPWSVQRQLPLSVPGFAGRAELIQRLEALLAAPETVPVVLSGSPGVGKTALAVHLGHRLRAAFPDGQWYVRLLGTAERPRDPAEVLAGLLRASGQDADSVPEALEDRAAAFRSRVADRRVLLILDDAADAEQVRPLLPGTAGASVLVTSRRDLRGLAASHAAHIVPLEVLEPAEANALLAAVLGEQRVRAEPEAAVRLAELCARLPLALRIAAANLATRPGRTVAAYATELADGSRLAKLSIAGDRQAAVRTAFDHSHAALDPATARLFALLGLHPGPDFTAEAAAALLDAERSVAEHLLDELATAGLVQRTAADRFQFHDLLRLYAAEHAEAEPDRAAAWARLCEWCLATTDAATAFEYVGSVQLPRARAVSDRFADRHEALMWLESERAGLVAVITNAAQAGPYRIAWQLADQLRPYFYRRRYLSDWEAATTAGLHAAERDGAVLGQASMQQSLFLLRQHSGDPQAAIEALHSALEGYQRAEFASGEAAMLNNLALHHGQQGRMREALAWQEKSVAMSRALDRRVGLGRGLNVLGLIHSYLGELYLAIDRTTEAMDTFLEGGYGSLTISARVNRAIARHALGQYDDALADGTEALRLCSEHQHRSSVSTSHEILARVHRDTGRIDLARSHAEQGLHSAREVGDAANEVDCLITLASVDLLQGRPAPAATHLGEALGITRRCDFAHQQAEAHIGLARVRLASGDTATAADHAELALTIARELELRPTESRARTALAAIAHALGDATAAAQHLAEGRRIQAETGYRPAPSDSGGCQTQDR</sequence>
<dbReference type="Pfam" id="PF03704">
    <property type="entry name" value="BTAD"/>
    <property type="match status" value="1"/>
</dbReference>
<dbReference type="SUPFAM" id="SSF46894">
    <property type="entry name" value="C-terminal effector domain of the bipartite response regulators"/>
    <property type="match status" value="1"/>
</dbReference>